<proteinExistence type="predicted"/>
<name>A0A4R5KI57_9BACL</name>
<sequence>MSVNRNVKAIKGAFMGVGATGGWLLADLLLPEPWGDFLLFAAMAVVNAMVGWWIGTLSERRDRTASNAQNWEPGELATPGTAGARSEIKYKSES</sequence>
<accession>A0A4R5KI57</accession>
<evidence type="ECO:0000313" key="4">
    <source>
        <dbReference type="Proteomes" id="UP000295636"/>
    </source>
</evidence>
<feature type="transmembrane region" description="Helical" evidence="2">
    <location>
        <begin position="12"/>
        <end position="31"/>
    </location>
</feature>
<keyword evidence="2" id="KW-0812">Transmembrane</keyword>
<evidence type="ECO:0000313" key="3">
    <source>
        <dbReference type="EMBL" id="TDF94435.1"/>
    </source>
</evidence>
<evidence type="ECO:0000256" key="1">
    <source>
        <dbReference type="SAM" id="MobiDB-lite"/>
    </source>
</evidence>
<reference evidence="3 4" key="1">
    <citation type="submission" date="2019-03" db="EMBL/GenBank/DDBJ databases">
        <title>This is whole genome sequence of Paenibacillus sp MS74 strain.</title>
        <authorList>
            <person name="Trinh H.N."/>
        </authorList>
    </citation>
    <scope>NUCLEOTIDE SEQUENCE [LARGE SCALE GENOMIC DNA]</scope>
    <source>
        <strain evidence="3 4">MS74</strain>
    </source>
</reference>
<protein>
    <submittedName>
        <fullName evidence="3">Uncharacterized protein</fullName>
    </submittedName>
</protein>
<feature type="transmembrane region" description="Helical" evidence="2">
    <location>
        <begin position="37"/>
        <end position="55"/>
    </location>
</feature>
<feature type="region of interest" description="Disordered" evidence="1">
    <location>
        <begin position="64"/>
        <end position="94"/>
    </location>
</feature>
<organism evidence="3 4">
    <name type="scientific">Paenibacillus piri</name>
    <dbReference type="NCBI Taxonomy" id="2547395"/>
    <lineage>
        <taxon>Bacteria</taxon>
        <taxon>Bacillati</taxon>
        <taxon>Bacillota</taxon>
        <taxon>Bacilli</taxon>
        <taxon>Bacillales</taxon>
        <taxon>Paenibacillaceae</taxon>
        <taxon>Paenibacillus</taxon>
    </lineage>
</organism>
<evidence type="ECO:0000256" key="2">
    <source>
        <dbReference type="SAM" id="Phobius"/>
    </source>
</evidence>
<keyword evidence="4" id="KW-1185">Reference proteome</keyword>
<dbReference type="OrthoDB" id="2882630at2"/>
<dbReference type="RefSeq" id="WP_133232811.1">
    <property type="nucleotide sequence ID" value="NZ_SMRT01000013.1"/>
</dbReference>
<keyword evidence="2" id="KW-1133">Transmembrane helix</keyword>
<dbReference type="AlphaFoldDB" id="A0A4R5KI57"/>
<dbReference type="EMBL" id="SMRT01000013">
    <property type="protein sequence ID" value="TDF94435.1"/>
    <property type="molecule type" value="Genomic_DNA"/>
</dbReference>
<comment type="caution">
    <text evidence="3">The sequence shown here is derived from an EMBL/GenBank/DDBJ whole genome shotgun (WGS) entry which is preliminary data.</text>
</comment>
<keyword evidence="2" id="KW-0472">Membrane</keyword>
<dbReference type="Proteomes" id="UP000295636">
    <property type="component" value="Unassembled WGS sequence"/>
</dbReference>
<gene>
    <name evidence="3" type="ORF">E1757_23785</name>
</gene>